<evidence type="ECO:0000313" key="16">
    <source>
        <dbReference type="Proteomes" id="UP001218246"/>
    </source>
</evidence>
<organism evidence="15 16">
    <name type="scientific">Ectobacillus antri</name>
    <dbReference type="NCBI Taxonomy" id="2486280"/>
    <lineage>
        <taxon>Bacteria</taxon>
        <taxon>Bacillati</taxon>
        <taxon>Bacillota</taxon>
        <taxon>Bacilli</taxon>
        <taxon>Bacillales</taxon>
        <taxon>Bacillaceae</taxon>
        <taxon>Ectobacillus</taxon>
    </lineage>
</organism>
<accession>A0ABT6H8L4</accession>
<dbReference type="InterPro" id="IPR036615">
    <property type="entry name" value="Mur_ligase_C_dom_sf"/>
</dbReference>
<dbReference type="InterPro" id="IPR035911">
    <property type="entry name" value="MurE/MurF_N"/>
</dbReference>
<evidence type="ECO:0000313" key="15">
    <source>
        <dbReference type="EMBL" id="MDG5755000.1"/>
    </source>
</evidence>
<dbReference type="Pfam" id="PF01225">
    <property type="entry name" value="Mur_ligase"/>
    <property type="match status" value="1"/>
</dbReference>
<keyword evidence="9 10" id="KW-0961">Cell wall biogenesis/degradation</keyword>
<evidence type="ECO:0000256" key="3">
    <source>
        <dbReference type="ARBA" id="ARBA00022618"/>
    </source>
</evidence>
<sequence length="455" mass="50252">MIKRTLAQVQQMVGGNGLEVRYNEVFIQGVSIDSRRIEQGNLYIPIQGERFDGHTFTAGAINNGAAAVLWQRDVANPPTDVPVIYVDDTLVALQKLSQSYRNELDVKVIGITGSNGKTSAKDILTGLLATTFKVQKTEGNYNNHIGMPLTILRLEEDTEMAVLEMGMSGFGEISFLSNLARPDAAIITNIGESHLMELGSRDGIAQAKLEITEGLQGGIFVYNGDEPLLTNRVSTMTINGKLVTFGERATNDYYPLHIDMRADGTAFRMNRADETFFLKALGKHNVYNALACMAVAAFFGVPWERMQQGLAKLQLTGMRMEVTKKENGLTIINDAYNASPTSMRAALAFCKELSGYRKKVLVLGDMLELGDYEEQFHYEVGQEIDLQTADFVFTYGTLGAQIARGAAENIGKERVKQYDDKRMLAESLKQVLTGDDIVLLKASRGIKLEEVLNYL</sequence>
<evidence type="ECO:0000256" key="6">
    <source>
        <dbReference type="ARBA" id="ARBA00022960"/>
    </source>
</evidence>
<keyword evidence="5 10" id="KW-0067">ATP-binding</keyword>
<proteinExistence type="inferred from homology"/>
<evidence type="ECO:0000259" key="12">
    <source>
        <dbReference type="Pfam" id="PF01225"/>
    </source>
</evidence>
<name>A0ABT6H8L4_9BACI</name>
<evidence type="ECO:0000256" key="2">
    <source>
        <dbReference type="ARBA" id="ARBA00022598"/>
    </source>
</evidence>
<dbReference type="InterPro" id="IPR004101">
    <property type="entry name" value="Mur_ligase_C"/>
</dbReference>
<keyword evidence="16" id="KW-1185">Reference proteome</keyword>
<keyword evidence="2 10" id="KW-0436">Ligase</keyword>
<dbReference type="Gene3D" id="3.40.1190.10">
    <property type="entry name" value="Mur-like, catalytic domain"/>
    <property type="match status" value="1"/>
</dbReference>
<comment type="caution">
    <text evidence="15">The sequence shown here is derived from an EMBL/GenBank/DDBJ whole genome shotgun (WGS) entry which is preliminary data.</text>
</comment>
<evidence type="ECO:0000256" key="11">
    <source>
        <dbReference type="RuleBase" id="RU004136"/>
    </source>
</evidence>
<dbReference type="Gene3D" id="3.90.190.20">
    <property type="entry name" value="Mur ligase, C-terminal domain"/>
    <property type="match status" value="1"/>
</dbReference>
<comment type="subcellular location">
    <subcellularLocation>
        <location evidence="10 11">Cytoplasm</location>
    </subcellularLocation>
</comment>
<evidence type="ECO:0000256" key="5">
    <source>
        <dbReference type="ARBA" id="ARBA00022840"/>
    </source>
</evidence>
<dbReference type="InterPro" id="IPR005863">
    <property type="entry name" value="UDP-N-AcMur_synth"/>
</dbReference>
<reference evidence="15 16" key="1">
    <citation type="submission" date="2023-04" db="EMBL/GenBank/DDBJ databases">
        <title>Ectobacillus antri isolated from activated sludge.</title>
        <authorList>
            <person name="Yan P."/>
            <person name="Liu X."/>
        </authorList>
    </citation>
    <scope>NUCLEOTIDE SEQUENCE [LARGE SCALE GENOMIC DNA]</scope>
    <source>
        <strain evidence="15 16">C18H</strain>
    </source>
</reference>
<dbReference type="RefSeq" id="WP_278018460.1">
    <property type="nucleotide sequence ID" value="NZ_JARRRY010000015.1"/>
</dbReference>
<feature type="domain" description="Mur ligase central" evidence="14">
    <location>
        <begin position="111"/>
        <end position="296"/>
    </location>
</feature>
<dbReference type="SUPFAM" id="SSF63418">
    <property type="entry name" value="MurE/MurF N-terminal domain"/>
    <property type="match status" value="1"/>
</dbReference>
<keyword evidence="4 10" id="KW-0547">Nucleotide-binding</keyword>
<feature type="binding site" evidence="10">
    <location>
        <begin position="113"/>
        <end position="119"/>
    </location>
    <ligand>
        <name>ATP</name>
        <dbReference type="ChEBI" id="CHEBI:30616"/>
    </ligand>
</feature>
<dbReference type="SUPFAM" id="SSF53244">
    <property type="entry name" value="MurD-like peptide ligases, peptide-binding domain"/>
    <property type="match status" value="1"/>
</dbReference>
<dbReference type="Pfam" id="PF08245">
    <property type="entry name" value="Mur_ligase_M"/>
    <property type="match status" value="1"/>
</dbReference>
<comment type="function">
    <text evidence="10 11">Involved in cell wall formation. Catalyzes the final step in the synthesis of UDP-N-acetylmuramoyl-pentapeptide, the precursor of murein.</text>
</comment>
<evidence type="ECO:0000256" key="4">
    <source>
        <dbReference type="ARBA" id="ARBA00022741"/>
    </source>
</evidence>
<keyword evidence="3 10" id="KW-0132">Cell division</keyword>
<evidence type="ECO:0000259" key="13">
    <source>
        <dbReference type="Pfam" id="PF02875"/>
    </source>
</evidence>
<dbReference type="EMBL" id="JARULN010000016">
    <property type="protein sequence ID" value="MDG5755000.1"/>
    <property type="molecule type" value="Genomic_DNA"/>
</dbReference>
<keyword evidence="6 10" id="KW-0133">Cell shape</keyword>
<dbReference type="NCBIfam" id="TIGR01143">
    <property type="entry name" value="murF"/>
    <property type="match status" value="1"/>
</dbReference>
<evidence type="ECO:0000256" key="1">
    <source>
        <dbReference type="ARBA" id="ARBA00022490"/>
    </source>
</evidence>
<feature type="domain" description="Mur ligase C-terminal" evidence="13">
    <location>
        <begin position="318"/>
        <end position="444"/>
    </location>
</feature>
<dbReference type="GO" id="GO:0047480">
    <property type="term" value="F:UDP-N-acetylmuramoyl-tripeptide-D-alanyl-D-alanine ligase activity"/>
    <property type="evidence" value="ECO:0007669"/>
    <property type="project" value="UniProtKB-EC"/>
</dbReference>
<feature type="domain" description="Mur ligase N-terminal catalytic" evidence="12">
    <location>
        <begin position="27"/>
        <end position="100"/>
    </location>
</feature>
<comment type="catalytic activity">
    <reaction evidence="10 11">
        <text>D-alanyl-D-alanine + UDP-N-acetyl-alpha-D-muramoyl-L-alanyl-gamma-D-glutamyl-meso-2,6-diaminopimelate + ATP = UDP-N-acetyl-alpha-D-muramoyl-L-alanyl-gamma-D-glutamyl-meso-2,6-diaminopimeloyl-D-alanyl-D-alanine + ADP + phosphate + H(+)</text>
        <dbReference type="Rhea" id="RHEA:28374"/>
        <dbReference type="ChEBI" id="CHEBI:15378"/>
        <dbReference type="ChEBI" id="CHEBI:30616"/>
        <dbReference type="ChEBI" id="CHEBI:43474"/>
        <dbReference type="ChEBI" id="CHEBI:57822"/>
        <dbReference type="ChEBI" id="CHEBI:61386"/>
        <dbReference type="ChEBI" id="CHEBI:83905"/>
        <dbReference type="ChEBI" id="CHEBI:456216"/>
        <dbReference type="EC" id="6.3.2.10"/>
    </reaction>
</comment>
<dbReference type="Pfam" id="PF02875">
    <property type="entry name" value="Mur_ligase_C"/>
    <property type="match status" value="1"/>
</dbReference>
<dbReference type="InterPro" id="IPR013221">
    <property type="entry name" value="Mur_ligase_cen"/>
</dbReference>
<dbReference type="Proteomes" id="UP001218246">
    <property type="component" value="Unassembled WGS sequence"/>
</dbReference>
<evidence type="ECO:0000256" key="9">
    <source>
        <dbReference type="ARBA" id="ARBA00023316"/>
    </source>
</evidence>
<dbReference type="Gene3D" id="3.40.1390.10">
    <property type="entry name" value="MurE/MurF, N-terminal domain"/>
    <property type="match status" value="1"/>
</dbReference>
<protein>
    <recommendedName>
        <fullName evidence="10 11">UDP-N-acetylmuramoyl-tripeptide--D-alanyl-D-alanine ligase</fullName>
        <ecNumber evidence="10 11">6.3.2.10</ecNumber>
    </recommendedName>
    <alternativeName>
        <fullName evidence="10">D-alanyl-D-alanine-adding enzyme</fullName>
    </alternativeName>
</protein>
<evidence type="ECO:0000256" key="7">
    <source>
        <dbReference type="ARBA" id="ARBA00022984"/>
    </source>
</evidence>
<dbReference type="InterPro" id="IPR051046">
    <property type="entry name" value="MurCDEF_CellWall_CoF430Synth"/>
</dbReference>
<comment type="similarity">
    <text evidence="10">Belongs to the MurCDEF family. MurF subfamily.</text>
</comment>
<dbReference type="HAMAP" id="MF_02019">
    <property type="entry name" value="MurF"/>
    <property type="match status" value="1"/>
</dbReference>
<dbReference type="EC" id="6.3.2.10" evidence="10 11"/>
<gene>
    <name evidence="10 15" type="primary">murF</name>
    <name evidence="15" type="ORF">P6P90_13635</name>
</gene>
<keyword evidence="8 10" id="KW-0131">Cell cycle</keyword>
<keyword evidence="7 10" id="KW-0573">Peptidoglycan synthesis</keyword>
<comment type="pathway">
    <text evidence="10 11">Cell wall biogenesis; peptidoglycan biosynthesis.</text>
</comment>
<dbReference type="PANTHER" id="PTHR43024:SF1">
    <property type="entry name" value="UDP-N-ACETYLMURAMOYL-TRIPEPTIDE--D-ALANYL-D-ALANINE LIGASE"/>
    <property type="match status" value="1"/>
</dbReference>
<dbReference type="InterPro" id="IPR036565">
    <property type="entry name" value="Mur-like_cat_sf"/>
</dbReference>
<evidence type="ECO:0000256" key="8">
    <source>
        <dbReference type="ARBA" id="ARBA00023306"/>
    </source>
</evidence>
<dbReference type="InterPro" id="IPR000713">
    <property type="entry name" value="Mur_ligase_N"/>
</dbReference>
<dbReference type="PANTHER" id="PTHR43024">
    <property type="entry name" value="UDP-N-ACETYLMURAMOYL-TRIPEPTIDE--D-ALANYL-D-ALANINE LIGASE"/>
    <property type="match status" value="1"/>
</dbReference>
<dbReference type="SUPFAM" id="SSF53623">
    <property type="entry name" value="MurD-like peptide ligases, catalytic domain"/>
    <property type="match status" value="1"/>
</dbReference>
<keyword evidence="1 10" id="KW-0963">Cytoplasm</keyword>
<evidence type="ECO:0000256" key="10">
    <source>
        <dbReference type="HAMAP-Rule" id="MF_02019"/>
    </source>
</evidence>
<evidence type="ECO:0000259" key="14">
    <source>
        <dbReference type="Pfam" id="PF08245"/>
    </source>
</evidence>